<dbReference type="Gene3D" id="3.30.420.10">
    <property type="entry name" value="Ribonuclease H-like superfamily/Ribonuclease H"/>
    <property type="match status" value="1"/>
</dbReference>
<comment type="caution">
    <text evidence="11">The sequence shown here is derived from an EMBL/GenBank/DDBJ whole genome shotgun (WGS) entry which is preliminary data.</text>
</comment>
<dbReference type="InterPro" id="IPR001584">
    <property type="entry name" value="Integrase_cat-core"/>
</dbReference>
<dbReference type="InterPro" id="IPR036397">
    <property type="entry name" value="RNaseH_sf"/>
</dbReference>
<reference evidence="11" key="2">
    <citation type="journal article" date="2024" name="Plant">
        <title>Genomic evolution and insights into agronomic trait innovations of Sesamum species.</title>
        <authorList>
            <person name="Miao H."/>
            <person name="Wang L."/>
            <person name="Qu L."/>
            <person name="Liu H."/>
            <person name="Sun Y."/>
            <person name="Le M."/>
            <person name="Wang Q."/>
            <person name="Wei S."/>
            <person name="Zheng Y."/>
            <person name="Lin W."/>
            <person name="Duan Y."/>
            <person name="Cao H."/>
            <person name="Xiong S."/>
            <person name="Wang X."/>
            <person name="Wei L."/>
            <person name="Li C."/>
            <person name="Ma Q."/>
            <person name="Ju M."/>
            <person name="Zhao R."/>
            <person name="Li G."/>
            <person name="Mu C."/>
            <person name="Tian Q."/>
            <person name="Mei H."/>
            <person name="Zhang T."/>
            <person name="Gao T."/>
            <person name="Zhang H."/>
        </authorList>
    </citation>
    <scope>NUCLEOTIDE SEQUENCE</scope>
    <source>
        <strain evidence="11">K16</strain>
    </source>
</reference>
<dbReference type="PROSITE" id="PS50158">
    <property type="entry name" value="ZF_CCHC"/>
    <property type="match status" value="2"/>
</dbReference>
<protein>
    <submittedName>
        <fullName evidence="11">Retrovirus-related Pol polyprotein from transposon TNT 1-94</fullName>
    </submittedName>
</protein>
<keyword evidence="7" id="KW-0862">Zinc</keyword>
<dbReference type="PANTHER" id="PTHR42648">
    <property type="entry name" value="TRANSPOSASE, PUTATIVE-RELATED"/>
    <property type="match status" value="1"/>
</dbReference>
<feature type="compositionally biased region" description="Basic and acidic residues" evidence="8">
    <location>
        <begin position="1250"/>
        <end position="1262"/>
    </location>
</feature>
<feature type="compositionally biased region" description="Basic and acidic residues" evidence="8">
    <location>
        <begin position="551"/>
        <end position="563"/>
    </location>
</feature>
<dbReference type="PANTHER" id="PTHR42648:SF18">
    <property type="entry name" value="RETROTRANSPOSON, UNCLASSIFIED-LIKE PROTEIN"/>
    <property type="match status" value="1"/>
</dbReference>
<gene>
    <name evidence="11" type="ORF">Sango_0352700</name>
</gene>
<feature type="compositionally biased region" description="Low complexity" evidence="8">
    <location>
        <begin position="1274"/>
        <end position="1285"/>
    </location>
</feature>
<dbReference type="GO" id="GO:0006508">
    <property type="term" value="P:proteolysis"/>
    <property type="evidence" value="ECO:0007669"/>
    <property type="project" value="InterPro"/>
</dbReference>
<dbReference type="GO" id="GO:0003676">
    <property type="term" value="F:nucleic acid binding"/>
    <property type="evidence" value="ECO:0007669"/>
    <property type="project" value="InterPro"/>
</dbReference>
<dbReference type="InterPro" id="IPR012337">
    <property type="entry name" value="RNaseH-like_sf"/>
</dbReference>
<dbReference type="EMBL" id="JACGWL010000002">
    <property type="protein sequence ID" value="KAK4407717.1"/>
    <property type="molecule type" value="Genomic_DNA"/>
</dbReference>
<keyword evidence="5" id="KW-0378">Hydrolase</keyword>
<feature type="region of interest" description="Disordered" evidence="8">
    <location>
        <begin position="551"/>
        <end position="583"/>
    </location>
</feature>
<reference evidence="11" key="1">
    <citation type="submission" date="2020-06" db="EMBL/GenBank/DDBJ databases">
        <authorList>
            <person name="Li T."/>
            <person name="Hu X."/>
            <person name="Zhang T."/>
            <person name="Song X."/>
            <person name="Zhang H."/>
            <person name="Dai N."/>
            <person name="Sheng W."/>
            <person name="Hou X."/>
            <person name="Wei L."/>
        </authorList>
    </citation>
    <scope>NUCLEOTIDE SEQUENCE</scope>
    <source>
        <strain evidence="11">K16</strain>
        <tissue evidence="11">Leaf</tissue>
    </source>
</reference>
<dbReference type="CDD" id="cd00303">
    <property type="entry name" value="retropepsin_like"/>
    <property type="match status" value="2"/>
</dbReference>
<keyword evidence="7" id="KW-0479">Metal-binding</keyword>
<dbReference type="Proteomes" id="UP001289374">
    <property type="component" value="Unassembled WGS sequence"/>
</dbReference>
<dbReference type="SUPFAM" id="SSF53098">
    <property type="entry name" value="Ribonuclease H-like"/>
    <property type="match status" value="1"/>
</dbReference>
<accession>A0AAE2C3I0</accession>
<keyword evidence="6" id="KW-0695">RNA-directed DNA polymerase</keyword>
<keyword evidence="3" id="KW-0540">Nuclease</keyword>
<dbReference type="Pfam" id="PF13650">
    <property type="entry name" value="Asp_protease_2"/>
    <property type="match status" value="2"/>
</dbReference>
<dbReference type="GO" id="GO:0008270">
    <property type="term" value="F:zinc ion binding"/>
    <property type="evidence" value="ECO:0007669"/>
    <property type="project" value="UniProtKB-KW"/>
</dbReference>
<feature type="domain" description="Integrase catalytic" evidence="10">
    <location>
        <begin position="1694"/>
        <end position="1872"/>
    </location>
</feature>
<feature type="compositionally biased region" description="Basic and acidic residues" evidence="8">
    <location>
        <begin position="274"/>
        <end position="294"/>
    </location>
</feature>
<keyword evidence="7" id="KW-0863">Zinc-finger</keyword>
<dbReference type="SUPFAM" id="SSF50630">
    <property type="entry name" value="Acid proteases"/>
    <property type="match status" value="2"/>
</dbReference>
<dbReference type="Pfam" id="PF00665">
    <property type="entry name" value="rve"/>
    <property type="match status" value="1"/>
</dbReference>
<dbReference type="GO" id="GO:0004190">
    <property type="term" value="F:aspartic-type endopeptidase activity"/>
    <property type="evidence" value="ECO:0007669"/>
    <property type="project" value="InterPro"/>
</dbReference>
<feature type="region of interest" description="Disordered" evidence="8">
    <location>
        <begin position="274"/>
        <end position="302"/>
    </location>
</feature>
<dbReference type="PROSITE" id="PS00141">
    <property type="entry name" value="ASP_PROTEASE"/>
    <property type="match status" value="1"/>
</dbReference>
<dbReference type="Pfam" id="PF14223">
    <property type="entry name" value="Retrotran_gag_2"/>
    <property type="match status" value="1"/>
</dbReference>
<feature type="compositionally biased region" description="Polar residues" evidence="8">
    <location>
        <begin position="1190"/>
        <end position="1200"/>
    </location>
</feature>
<feature type="region of interest" description="Disordered" evidence="8">
    <location>
        <begin position="1250"/>
        <end position="1290"/>
    </location>
</feature>
<dbReference type="GO" id="GO:0004519">
    <property type="term" value="F:endonuclease activity"/>
    <property type="evidence" value="ECO:0007669"/>
    <property type="project" value="UniProtKB-KW"/>
</dbReference>
<evidence type="ECO:0000256" key="7">
    <source>
        <dbReference type="PROSITE-ProRule" id="PRU00047"/>
    </source>
</evidence>
<evidence type="ECO:0000256" key="2">
    <source>
        <dbReference type="ARBA" id="ARBA00022695"/>
    </source>
</evidence>
<evidence type="ECO:0000313" key="12">
    <source>
        <dbReference type="Proteomes" id="UP001289374"/>
    </source>
</evidence>
<dbReference type="SMART" id="SM00343">
    <property type="entry name" value="ZnF_C2HC"/>
    <property type="match status" value="2"/>
</dbReference>
<dbReference type="InterPro" id="IPR029472">
    <property type="entry name" value="Copia-like_N"/>
</dbReference>
<feature type="compositionally biased region" description="Basic and acidic residues" evidence="8">
    <location>
        <begin position="1020"/>
        <end position="1032"/>
    </location>
</feature>
<sequence>MADQGGISIRWEAMEARVRRLEELIGKPEQPPSVGLIQQVSSIQEMVESLKMKVKEKLPETVLKGLESVSDEISCLTDAVDYKLESLKADLRLVKLAVANSGTEGSAVAPKVRVPDPKPFGGERSAKELENFLWDMETYFQAARVPDTEKVSITSMYLTGDAKLWWRSRLSDDASANRERIETWEVLKKELKDQFLPCNTSWLARESLRNLKHTGTVREFVKEFSSLMLDVRDMSEEDKLFNFMAGLKPWAQTELRRQGVKDLPTAFAAADRLGDYKVPNEPEQRSDDSGDGKAKFGKKFKKKDKVKEVMTETSEPRSVERPRAGCFICGNLEHRARDCPKRGRLNAIMAEHTDSEHETGPARVGAMQLGTLQVQSRGCGEAHPKGLVMVPGRINGKEIKALVDTGATHNFVSDRVVQKLGLDVRTWDSRVKAVNSKAVPVSGVANVELSVGSWSGQCKFVAVGLDDFDVILGIDFFVNANVIILPRMCGIFISGGDKPSFVKGEYDGGTEAGKKSGVAEARRWTKAQQICGAEPETFTCEEMLKREPECEVGHSDDVREGKRASVQSTSGAKESTAAASTRTSTSVGGVVCKTLESSVRQACALDSAASDDGRRHGRHIAGLVEETVGCGADRLRGKGTCRPGVGSQRRQTGARMGEQAPMCGDVRQTVRTGARRCGRLSAGWQAGRQTVGTEGTRCAGELGRQAGSARTGFGRKCLCVSVCGLQNLIACLVELARLRGSVAEIVWVISVKAQTVSLGYGRPRRDQYSLGSHGGASTSVGGTNRLKMKVKEELSETVLKGLESVSDEISCLTDAVDYKLESLKADLRLVKLAVANSGTEGSAVAPKVRVPDPKPFGARVPDTEKVSIASMYLTGDAKLWWHSRLSDDASANRERIETWEVLKKELKDQFLPCNTSWLARESLRNLKHTGTVREFVKEFSSLMLDVRDMSEEDKLFNFMAGLKPWAQTELRRQGVKDLPTAIAAADRLGDYKVPNEPEQRSDDSGDDKAKFGKKFKKKDKVKEVMTETSEPRSVERPRAGCFICGNLEHRARDCPKHGRLNAIVAEHTDSEHETGPARVGAMQLGTLQVQSRGCGEAHPKGLVMVPGQINGKEIKALVDTGATHNFVSDWVVQKLGLDVRTWDSRVKAVNSKAVPNVWIFISGGDKPSFVKGEYDGGTEAGKKSGVAEARSSNASSSKEGAQSPRPAGFSCIGMMQEEMHRRWTKAQQICGAEPETFTCEEMLKRERECEVGHSDDVREGKRASVQSTSGAKESTAAASTRTSTSVGRGGFTGHIAGLVEETVGCGADRLRGKGTCRPGVGSQRRQTGARRCGRLSAGWQTVGTEGTRCAGELGRQAGSARTGFGRKCLCVSVCGLQNLIACLVEFKYGEWVNDMSNALFAKHKIGFVDGTIRKPDANSPDLGHGMRGDAMIKGWLKNAMDKEIRSTVRYAKLLEKFGRRRVTLPEDSSTSSSAEKGKLENKKAKDSEALYYIQSSGIIFFPRISVATSAKEAWSILQKEYQGSAKVRIIKLQTLRRDFENMKMKDSETIDEYYTKVRELVNQLKAYGEDIPEKRVVEKLLISVTENVGQMMEKGYTLHFGGDSCTIYDNKDKTLKIAEVRMKEHRCFPIHLQYMGRTAMKAQEDQSWLWHRRLGHFNFQGLKILHQKKMITDLPQIQAVEGACEACLQGKQHKKSFPSRTSWRAKAVLELIHTDVCGPMRTPSHEQNRYFILFIDDYSRMTWVYFMREKSEVFKVFKKFKNLVEKQSGRSIKVLRSDRGKEYNNSEFDKFCEEEGIEHQTTVSNNPQQNGVSERKNRTVMEMARSMLQEKHLPKAFWAEAVYTAVYLLNRCPPRGSKHDSNRSVERQETFS</sequence>
<dbReference type="InterPro" id="IPR005162">
    <property type="entry name" value="Retrotrans_gag_dom"/>
</dbReference>
<dbReference type="Pfam" id="PF00098">
    <property type="entry name" value="zf-CCHC"/>
    <property type="match status" value="2"/>
</dbReference>
<evidence type="ECO:0000259" key="10">
    <source>
        <dbReference type="PROSITE" id="PS50994"/>
    </source>
</evidence>
<evidence type="ECO:0000256" key="3">
    <source>
        <dbReference type="ARBA" id="ARBA00022722"/>
    </source>
</evidence>
<feature type="compositionally biased region" description="Basic and acidic residues" evidence="8">
    <location>
        <begin position="988"/>
        <end position="1010"/>
    </location>
</feature>
<dbReference type="SUPFAM" id="SSF57756">
    <property type="entry name" value="Retrovirus zinc finger-like domains"/>
    <property type="match status" value="2"/>
</dbReference>
<evidence type="ECO:0000259" key="9">
    <source>
        <dbReference type="PROSITE" id="PS50158"/>
    </source>
</evidence>
<dbReference type="PROSITE" id="PS50994">
    <property type="entry name" value="INTEGRASE"/>
    <property type="match status" value="1"/>
</dbReference>
<dbReference type="InterPro" id="IPR039537">
    <property type="entry name" value="Retrotran_Ty1/copia-like"/>
</dbReference>
<dbReference type="InterPro" id="IPR001969">
    <property type="entry name" value="Aspartic_peptidase_AS"/>
</dbReference>
<dbReference type="GO" id="GO:0015074">
    <property type="term" value="P:DNA integration"/>
    <property type="evidence" value="ECO:0007669"/>
    <property type="project" value="InterPro"/>
</dbReference>
<evidence type="ECO:0000313" key="11">
    <source>
        <dbReference type="EMBL" id="KAK4407717.1"/>
    </source>
</evidence>
<dbReference type="InterPro" id="IPR021109">
    <property type="entry name" value="Peptidase_aspartic_dom_sf"/>
</dbReference>
<organism evidence="11 12">
    <name type="scientific">Sesamum angolense</name>
    <dbReference type="NCBI Taxonomy" id="2727404"/>
    <lineage>
        <taxon>Eukaryota</taxon>
        <taxon>Viridiplantae</taxon>
        <taxon>Streptophyta</taxon>
        <taxon>Embryophyta</taxon>
        <taxon>Tracheophyta</taxon>
        <taxon>Spermatophyta</taxon>
        <taxon>Magnoliopsida</taxon>
        <taxon>eudicotyledons</taxon>
        <taxon>Gunneridae</taxon>
        <taxon>Pentapetalae</taxon>
        <taxon>asterids</taxon>
        <taxon>lamiids</taxon>
        <taxon>Lamiales</taxon>
        <taxon>Pedaliaceae</taxon>
        <taxon>Sesamum</taxon>
    </lineage>
</organism>
<feature type="domain" description="CCHC-type" evidence="9">
    <location>
        <begin position="1041"/>
        <end position="1056"/>
    </location>
</feature>
<keyword evidence="2" id="KW-0548">Nucleotidyltransferase</keyword>
<dbReference type="InterPro" id="IPR001878">
    <property type="entry name" value="Znf_CCHC"/>
</dbReference>
<keyword evidence="12" id="KW-1185">Reference proteome</keyword>
<evidence type="ECO:0000256" key="6">
    <source>
        <dbReference type="ARBA" id="ARBA00022918"/>
    </source>
</evidence>
<feature type="region of interest" description="Disordered" evidence="8">
    <location>
        <begin position="988"/>
        <end position="1032"/>
    </location>
</feature>
<keyword evidence="4" id="KW-0255">Endonuclease</keyword>
<dbReference type="Gene3D" id="2.40.70.10">
    <property type="entry name" value="Acid Proteases"/>
    <property type="match status" value="2"/>
</dbReference>
<name>A0AAE2C3I0_9LAMI</name>
<feature type="domain" description="CCHC-type" evidence="9">
    <location>
        <begin position="326"/>
        <end position="341"/>
    </location>
</feature>
<dbReference type="GO" id="GO:0003964">
    <property type="term" value="F:RNA-directed DNA polymerase activity"/>
    <property type="evidence" value="ECO:0007669"/>
    <property type="project" value="UniProtKB-KW"/>
</dbReference>
<evidence type="ECO:0000256" key="8">
    <source>
        <dbReference type="SAM" id="MobiDB-lite"/>
    </source>
</evidence>
<evidence type="ECO:0000256" key="4">
    <source>
        <dbReference type="ARBA" id="ARBA00022759"/>
    </source>
</evidence>
<keyword evidence="1" id="KW-0808">Transferase</keyword>
<dbReference type="Pfam" id="PF14244">
    <property type="entry name" value="Retrotran_gag_3"/>
    <property type="match status" value="1"/>
</dbReference>
<feature type="region of interest" description="Disordered" evidence="8">
    <location>
        <begin position="1172"/>
        <end position="1209"/>
    </location>
</feature>
<evidence type="ECO:0000256" key="5">
    <source>
        <dbReference type="ARBA" id="ARBA00022801"/>
    </source>
</evidence>
<dbReference type="Pfam" id="PF03732">
    <property type="entry name" value="Retrotrans_gag"/>
    <property type="match status" value="2"/>
</dbReference>
<dbReference type="InterPro" id="IPR036875">
    <property type="entry name" value="Znf_CCHC_sf"/>
</dbReference>
<evidence type="ECO:0000256" key="1">
    <source>
        <dbReference type="ARBA" id="ARBA00022679"/>
    </source>
</evidence>
<dbReference type="Pfam" id="PF13976">
    <property type="entry name" value="gag_pre-integrs"/>
    <property type="match status" value="1"/>
</dbReference>
<dbReference type="InterPro" id="IPR025724">
    <property type="entry name" value="GAG-pre-integrase_dom"/>
</dbReference>
<proteinExistence type="predicted"/>